<sequence>MSAAANLLARRSNSTTSLAQFYREHNPNYEGVRSGNDAPELDFCNAFWGEGDAGFEVIMARTRASARTIDDLKVFMKERAIIEEEYGKKLSKLAKQTLGKDETGELRSALEALRVETDKQAGGRLKLAGEIRKDVELPIQDMANKIGGMRKNYQANIEKLHKNKLSQEAHVAKTRERYEQDCLRINSYTANTSLVQGKDLEKLHGKLEKVQQTVGGNEREYKACVRLLEETTRKWETEWKTFCDHVQDLEEERINFIKDNAWNLANAISSVCVTDDESCERIRIALEGFEDVTEIEAFVRNYGTGAKIPDPPLFIDYAKGEAYHTDKTARVATFQRTTTRSGLSMPSSALMSSDTTPSLSEISPDAPFKSPMAEAPKPPAAPTPPLNTAPAAARDGPPVASNGPSVSQASRVASPGPAAGLAGSMSAPRPPSAFGRPASVFGHAPPAQTGPSAIRPSPSGIEEDDPLARQLAELRRDPPPIGSIRRGNSVRRPESVAGSIKSTYQSRAKSPGPVQSQPQPQQQPQHQQQQGQQQYGQQQQPSAAPYRQSYQGHSQGRQSVDTSLVPPAPGHTAAELARSKAEHERRNSRHYPTGQEQGYNNTTHDNVGNRPPSRPGTPSGQQGGAARAPSPAFMQPPVVPASPIADQVLDQYHQAFPGERSRSRAGSINSAHSRANSRMGGSFSAATGQVIAHAMARAPSPNPPREGFVGIGAGARSPSPQPGAHQSMTDRLQAASPAPSQVRPTTPGGSWAAGHRYSQSHAQPPSQQGTMQRPQSQSTRYSIHGNPSHSVGQDQRQSIYGGSQIPVARPPQPQPLQGTAAGHGTYGSTSSQSRYGSVSSPPANLQGQYGSMNSLTGQPQPSQYMGQSATSPSPYGQPGPQTNMYSQGPPVQSPTGFPVPAQPAYQQTPQGQQGYPAPNPASVQNLGYAPQPGQYRPSSTAPSPAHVHMASQFQGNPMPRAISPAPPHIQSPVQQQPTQYYGGPTAQQQQQQPAYAQQTQHQYGNSAYSVAQTQQQQRLQQPVAQEPLNQGGRSPSPQPPPVPVDTPPTGQYSTTGQPVLFFKALYDYQAQSDSEFDFQEGDIIAVTSTPPDGWWSGEFTCQRPTLPDIHEYVFPYVGELLDEARRIKGRTDFPSNL</sequence>
<dbReference type="Proteomes" id="UP001234202">
    <property type="component" value="Unassembled WGS sequence"/>
</dbReference>
<evidence type="ECO:0000313" key="1">
    <source>
        <dbReference type="EMBL" id="KAJ9127931.1"/>
    </source>
</evidence>
<reference evidence="1" key="1">
    <citation type="submission" date="2023-04" db="EMBL/GenBank/DDBJ databases">
        <title>Draft Genome sequencing of Naganishia species isolated from polar environments using Oxford Nanopore Technology.</title>
        <authorList>
            <person name="Leo P."/>
            <person name="Venkateswaran K."/>
        </authorList>
    </citation>
    <scope>NUCLEOTIDE SEQUENCE</scope>
    <source>
        <strain evidence="1">DBVPG 5303</strain>
    </source>
</reference>
<comment type="caution">
    <text evidence="1">The sequence shown here is derived from an EMBL/GenBank/DDBJ whole genome shotgun (WGS) entry which is preliminary data.</text>
</comment>
<keyword evidence="2" id="KW-1185">Reference proteome</keyword>
<dbReference type="EMBL" id="JASBWV010000001">
    <property type="protein sequence ID" value="KAJ9127931.1"/>
    <property type="molecule type" value="Genomic_DNA"/>
</dbReference>
<name>A0ACC2XXM7_9TREE</name>
<gene>
    <name evidence="1" type="ORF">QFC24_000216</name>
</gene>
<organism evidence="1 2">
    <name type="scientific">Naganishia onofrii</name>
    <dbReference type="NCBI Taxonomy" id="1851511"/>
    <lineage>
        <taxon>Eukaryota</taxon>
        <taxon>Fungi</taxon>
        <taxon>Dikarya</taxon>
        <taxon>Basidiomycota</taxon>
        <taxon>Agaricomycotina</taxon>
        <taxon>Tremellomycetes</taxon>
        <taxon>Filobasidiales</taxon>
        <taxon>Filobasidiaceae</taxon>
        <taxon>Naganishia</taxon>
    </lineage>
</organism>
<evidence type="ECO:0000313" key="2">
    <source>
        <dbReference type="Proteomes" id="UP001234202"/>
    </source>
</evidence>
<accession>A0ACC2XXM7</accession>
<protein>
    <submittedName>
        <fullName evidence="1">Uncharacterized protein</fullName>
    </submittedName>
</protein>
<proteinExistence type="predicted"/>